<comment type="caution">
    <text evidence="1">The sequence shown here is derived from an EMBL/GenBank/DDBJ whole genome shotgun (WGS) entry which is preliminary data.</text>
</comment>
<dbReference type="EMBL" id="BAAALS010000023">
    <property type="protein sequence ID" value="GAA1767190.1"/>
    <property type="molecule type" value="Genomic_DNA"/>
</dbReference>
<dbReference type="RefSeq" id="WP_344084890.1">
    <property type="nucleotide sequence ID" value="NZ_BAAALS010000023.1"/>
</dbReference>
<proteinExistence type="predicted"/>
<protein>
    <submittedName>
        <fullName evidence="1">Uncharacterized protein</fullName>
    </submittedName>
</protein>
<evidence type="ECO:0000313" key="2">
    <source>
        <dbReference type="Proteomes" id="UP001500655"/>
    </source>
</evidence>
<evidence type="ECO:0000313" key="1">
    <source>
        <dbReference type="EMBL" id="GAA1767190.1"/>
    </source>
</evidence>
<dbReference type="Proteomes" id="UP001500655">
    <property type="component" value="Unassembled WGS sequence"/>
</dbReference>
<sequence length="157" mass="17152">MVVRLWLACLVTQELLTAYLGRLGARVRLVCLPHAGCNAAFYRPGATALPAWAELTRPGRRPQRLFIFVRQPARYHRRVSVDLGDDDGLWAEMGRLGGTGGEALDNPVLRALALPARPASCCECCRAIASIWYRSAPPSCARWPRASPRSPSATPAT</sequence>
<organism evidence="1 2">
    <name type="scientific">Luedemannella helvata</name>
    <dbReference type="NCBI Taxonomy" id="349315"/>
    <lineage>
        <taxon>Bacteria</taxon>
        <taxon>Bacillati</taxon>
        <taxon>Actinomycetota</taxon>
        <taxon>Actinomycetes</taxon>
        <taxon>Micromonosporales</taxon>
        <taxon>Micromonosporaceae</taxon>
        <taxon>Luedemannella</taxon>
    </lineage>
</organism>
<gene>
    <name evidence="1" type="ORF">GCM10009681_42840</name>
</gene>
<name>A0ABP4X385_9ACTN</name>
<reference evidence="2" key="1">
    <citation type="journal article" date="2019" name="Int. J. Syst. Evol. Microbiol.">
        <title>The Global Catalogue of Microorganisms (GCM) 10K type strain sequencing project: providing services to taxonomists for standard genome sequencing and annotation.</title>
        <authorList>
            <consortium name="The Broad Institute Genomics Platform"/>
            <consortium name="The Broad Institute Genome Sequencing Center for Infectious Disease"/>
            <person name="Wu L."/>
            <person name="Ma J."/>
        </authorList>
    </citation>
    <scope>NUCLEOTIDE SEQUENCE [LARGE SCALE GENOMIC DNA]</scope>
    <source>
        <strain evidence="2">JCM 13249</strain>
    </source>
</reference>
<accession>A0ABP4X385</accession>
<keyword evidence="2" id="KW-1185">Reference proteome</keyword>